<organism evidence="1">
    <name type="scientific">Anguilla anguilla</name>
    <name type="common">European freshwater eel</name>
    <name type="synonym">Muraena anguilla</name>
    <dbReference type="NCBI Taxonomy" id="7936"/>
    <lineage>
        <taxon>Eukaryota</taxon>
        <taxon>Metazoa</taxon>
        <taxon>Chordata</taxon>
        <taxon>Craniata</taxon>
        <taxon>Vertebrata</taxon>
        <taxon>Euteleostomi</taxon>
        <taxon>Actinopterygii</taxon>
        <taxon>Neopterygii</taxon>
        <taxon>Teleostei</taxon>
        <taxon>Anguilliformes</taxon>
        <taxon>Anguillidae</taxon>
        <taxon>Anguilla</taxon>
    </lineage>
</organism>
<dbReference type="EMBL" id="GBXM01067783">
    <property type="protein sequence ID" value="JAH40794.1"/>
    <property type="molecule type" value="Transcribed_RNA"/>
</dbReference>
<reference evidence="1" key="2">
    <citation type="journal article" date="2015" name="Fish Shellfish Immunol.">
        <title>Early steps in the European eel (Anguilla anguilla)-Vibrio vulnificus interaction in the gills: Role of the RtxA13 toxin.</title>
        <authorList>
            <person name="Callol A."/>
            <person name="Pajuelo D."/>
            <person name="Ebbesson L."/>
            <person name="Teles M."/>
            <person name="MacKenzie S."/>
            <person name="Amaro C."/>
        </authorList>
    </citation>
    <scope>NUCLEOTIDE SEQUENCE</scope>
</reference>
<protein>
    <submittedName>
        <fullName evidence="1">Uncharacterized protein</fullName>
    </submittedName>
</protein>
<proteinExistence type="predicted"/>
<dbReference type="AlphaFoldDB" id="A0A0E9SHG7"/>
<sequence length="39" mass="4438">MCPRSAIAKSKCLNSIKEHKKRHCVSSVHHSFCSFTLVH</sequence>
<accession>A0A0E9SHG7</accession>
<evidence type="ECO:0000313" key="1">
    <source>
        <dbReference type="EMBL" id="JAH40794.1"/>
    </source>
</evidence>
<reference evidence="1" key="1">
    <citation type="submission" date="2014-11" db="EMBL/GenBank/DDBJ databases">
        <authorList>
            <person name="Amaro Gonzalez C."/>
        </authorList>
    </citation>
    <scope>NUCLEOTIDE SEQUENCE</scope>
</reference>
<name>A0A0E9SHG7_ANGAN</name>